<organism evidence="1 2">
    <name type="scientific">Caerostris extrusa</name>
    <name type="common">Bark spider</name>
    <name type="synonym">Caerostris bankana</name>
    <dbReference type="NCBI Taxonomy" id="172846"/>
    <lineage>
        <taxon>Eukaryota</taxon>
        <taxon>Metazoa</taxon>
        <taxon>Ecdysozoa</taxon>
        <taxon>Arthropoda</taxon>
        <taxon>Chelicerata</taxon>
        <taxon>Arachnida</taxon>
        <taxon>Araneae</taxon>
        <taxon>Araneomorphae</taxon>
        <taxon>Entelegynae</taxon>
        <taxon>Araneoidea</taxon>
        <taxon>Araneidae</taxon>
        <taxon>Caerostris</taxon>
    </lineage>
</organism>
<reference evidence="1 2" key="1">
    <citation type="submission" date="2021-06" db="EMBL/GenBank/DDBJ databases">
        <title>Caerostris extrusa draft genome.</title>
        <authorList>
            <person name="Kono N."/>
            <person name="Arakawa K."/>
        </authorList>
    </citation>
    <scope>NUCLEOTIDE SEQUENCE [LARGE SCALE GENOMIC DNA]</scope>
</reference>
<comment type="caution">
    <text evidence="1">The sequence shown here is derived from an EMBL/GenBank/DDBJ whole genome shotgun (WGS) entry which is preliminary data.</text>
</comment>
<keyword evidence="2" id="KW-1185">Reference proteome</keyword>
<protein>
    <submittedName>
        <fullName evidence="1">Uncharacterized protein</fullName>
    </submittedName>
</protein>
<name>A0AAV4MQP9_CAEEX</name>
<dbReference type="Proteomes" id="UP001054945">
    <property type="component" value="Unassembled WGS sequence"/>
</dbReference>
<sequence length="91" mass="10182">MVISREQGISGLGTAFKLTSSKEFALDDHSGKQFLFSSSHRNFFLSSSKGRGRMLLFVRFEYFASLSRLQIDSLKGGDLSEGELLSAERRL</sequence>
<proteinExistence type="predicted"/>
<evidence type="ECO:0000313" key="2">
    <source>
        <dbReference type="Proteomes" id="UP001054945"/>
    </source>
</evidence>
<accession>A0AAV4MQP9</accession>
<dbReference type="AlphaFoldDB" id="A0AAV4MQP9"/>
<dbReference type="EMBL" id="BPLR01002498">
    <property type="protein sequence ID" value="GIX74331.1"/>
    <property type="molecule type" value="Genomic_DNA"/>
</dbReference>
<gene>
    <name evidence="1" type="ORF">CEXT_698691</name>
</gene>
<evidence type="ECO:0000313" key="1">
    <source>
        <dbReference type="EMBL" id="GIX74331.1"/>
    </source>
</evidence>